<dbReference type="Gene3D" id="3.40.50.720">
    <property type="entry name" value="NAD(P)-binding Rossmann-like Domain"/>
    <property type="match status" value="1"/>
</dbReference>
<dbReference type="PANTHER" id="PTHR43355:SF2">
    <property type="entry name" value="FLAVIN REDUCTASE (NADPH)"/>
    <property type="match status" value="1"/>
</dbReference>
<dbReference type="PANTHER" id="PTHR43355">
    <property type="entry name" value="FLAVIN REDUCTASE (NADPH)"/>
    <property type="match status" value="1"/>
</dbReference>
<dbReference type="InterPro" id="IPR016040">
    <property type="entry name" value="NAD(P)-bd_dom"/>
</dbReference>
<name>B1ZUK8_OPITP</name>
<gene>
    <name evidence="2" type="ordered locus">Oter_0762</name>
</gene>
<dbReference type="GO" id="GO:0016646">
    <property type="term" value="F:oxidoreductase activity, acting on the CH-NH group of donors, NAD or NADP as acceptor"/>
    <property type="evidence" value="ECO:0007669"/>
    <property type="project" value="TreeGrafter"/>
</dbReference>
<feature type="domain" description="NAD(P)-binding" evidence="1">
    <location>
        <begin position="7"/>
        <end position="188"/>
    </location>
</feature>
<dbReference type="EMBL" id="CP001032">
    <property type="protein sequence ID" value="ACB74051.1"/>
    <property type="molecule type" value="Genomic_DNA"/>
</dbReference>
<dbReference type="CDD" id="cd05244">
    <property type="entry name" value="BVR-B_like_SDR_a"/>
    <property type="match status" value="1"/>
</dbReference>
<reference evidence="2 3" key="1">
    <citation type="journal article" date="2011" name="J. Bacteriol.">
        <title>Genome sequence of the verrucomicrobium Opitutus terrae PB90-1, an abundant inhabitant of rice paddy soil ecosystems.</title>
        <authorList>
            <person name="van Passel M.W."/>
            <person name="Kant R."/>
            <person name="Palva A."/>
            <person name="Copeland A."/>
            <person name="Lucas S."/>
            <person name="Lapidus A."/>
            <person name="Glavina del Rio T."/>
            <person name="Pitluck S."/>
            <person name="Goltsman E."/>
            <person name="Clum A."/>
            <person name="Sun H."/>
            <person name="Schmutz J."/>
            <person name="Larimer F.W."/>
            <person name="Land M.L."/>
            <person name="Hauser L."/>
            <person name="Kyrpides N."/>
            <person name="Mikhailova N."/>
            <person name="Richardson P.P."/>
            <person name="Janssen P.H."/>
            <person name="de Vos W.M."/>
            <person name="Smidt H."/>
        </authorList>
    </citation>
    <scope>NUCLEOTIDE SEQUENCE [LARGE SCALE GENOMIC DNA]</scope>
    <source>
        <strain evidence="3">DSM 11246 / JCM 15787 / PB90-1</strain>
    </source>
</reference>
<dbReference type="AlphaFoldDB" id="B1ZUK8"/>
<evidence type="ECO:0000259" key="1">
    <source>
        <dbReference type="Pfam" id="PF13460"/>
    </source>
</evidence>
<dbReference type="Pfam" id="PF13460">
    <property type="entry name" value="NAD_binding_10"/>
    <property type="match status" value="1"/>
</dbReference>
<dbReference type="STRING" id="452637.Oter_0762"/>
<dbReference type="RefSeq" id="WP_012373589.1">
    <property type="nucleotide sequence ID" value="NC_010571.1"/>
</dbReference>
<dbReference type="InterPro" id="IPR051606">
    <property type="entry name" value="Polyketide_Oxido-like"/>
</dbReference>
<dbReference type="KEGG" id="ote:Oter_0762"/>
<dbReference type="HOGENOM" id="CLU_025711_3_1_0"/>
<accession>B1ZUK8</accession>
<evidence type="ECO:0000313" key="2">
    <source>
        <dbReference type="EMBL" id="ACB74051.1"/>
    </source>
</evidence>
<organism evidence="2 3">
    <name type="scientific">Opitutus terrae (strain DSM 11246 / JCM 15787 / PB90-1)</name>
    <dbReference type="NCBI Taxonomy" id="452637"/>
    <lineage>
        <taxon>Bacteria</taxon>
        <taxon>Pseudomonadati</taxon>
        <taxon>Verrucomicrobiota</taxon>
        <taxon>Opitutia</taxon>
        <taxon>Opitutales</taxon>
        <taxon>Opitutaceae</taxon>
        <taxon>Opitutus</taxon>
    </lineage>
</organism>
<protein>
    <submittedName>
        <fullName evidence="2">NAD-dependent epimerase/dehydratase</fullName>
    </submittedName>
</protein>
<keyword evidence="3" id="KW-1185">Reference proteome</keyword>
<evidence type="ECO:0000313" key="3">
    <source>
        <dbReference type="Proteomes" id="UP000007013"/>
    </source>
</evidence>
<sequence length="203" mass="21767">MKIAILGATGRVGSHLLAEALSRGHTVTGLARHPEALAAQPRLRAQRVDANEPEQLAAATAGHEALLSAVHFTDLKASTLLSAVKRSAVPRLLVVGGAGSLEVAPGESLVDTPEFPADYKAEALAARDFLQELRKETDVDWTFLSPSAFLHDGPRTGKFRLGDDTLLVDAQGQSAISIADYAIALIDELERPRHSRRRFTVGY</sequence>
<dbReference type="InterPro" id="IPR036291">
    <property type="entry name" value="NAD(P)-bd_dom_sf"/>
</dbReference>
<dbReference type="SUPFAM" id="SSF51735">
    <property type="entry name" value="NAD(P)-binding Rossmann-fold domains"/>
    <property type="match status" value="1"/>
</dbReference>
<dbReference type="eggNOG" id="COG2910">
    <property type="taxonomic scope" value="Bacteria"/>
</dbReference>
<dbReference type="Proteomes" id="UP000007013">
    <property type="component" value="Chromosome"/>
</dbReference>
<dbReference type="OrthoDB" id="9785372at2"/>
<proteinExistence type="predicted"/>